<evidence type="ECO:0000313" key="2">
    <source>
        <dbReference type="RefSeq" id="XP_053057296.1"/>
    </source>
</evidence>
<organism evidence="1 3">
    <name type="scientific">Acinonyx jubatus</name>
    <name type="common">Cheetah</name>
    <dbReference type="NCBI Taxonomy" id="32536"/>
    <lineage>
        <taxon>Eukaryota</taxon>
        <taxon>Metazoa</taxon>
        <taxon>Chordata</taxon>
        <taxon>Craniata</taxon>
        <taxon>Vertebrata</taxon>
        <taxon>Euteleostomi</taxon>
        <taxon>Mammalia</taxon>
        <taxon>Eutheria</taxon>
        <taxon>Laurasiatheria</taxon>
        <taxon>Carnivora</taxon>
        <taxon>Feliformia</taxon>
        <taxon>Felidae</taxon>
        <taxon>Felinae</taxon>
        <taxon>Acinonyx</taxon>
    </lineage>
</organism>
<proteinExistence type="predicted"/>
<evidence type="ECO:0000313" key="3">
    <source>
        <dbReference type="RefSeq" id="XP_053057297.1"/>
    </source>
</evidence>
<dbReference type="RefSeq" id="XP_053057297.1">
    <property type="nucleotide sequence ID" value="XM_053201322.1"/>
</dbReference>
<accession>A0ABM3NCZ5</accession>
<gene>
    <name evidence="2 3" type="primary">LOC128311331</name>
</gene>
<reference evidence="2 3" key="1">
    <citation type="submission" date="2025-05" db="UniProtKB">
        <authorList>
            <consortium name="RefSeq"/>
        </authorList>
    </citation>
    <scope>IDENTIFICATION</scope>
    <source>
        <tissue evidence="2 3">Blood</tissue>
    </source>
</reference>
<dbReference type="RefSeq" id="XP_053057296.1">
    <property type="nucleotide sequence ID" value="XM_053201321.1"/>
</dbReference>
<sequence>MLPHAQGRFLPVGRRDAVLWGQPDDWREIICDRTSQLCNRFPFQDSISSSGPFLPMREQVAAQEPGRLGFAWVRRTALLSLSTLAPGASLSPPWKRPTVPPQSPTLALASPGVLHGRAARSTGTHTTSACPAPTPRVPCPSCGRSPRRGQPLGASGCVSRLRPIPPANLPFCPQNAQNWLLLTPALLLTTCSRDCHRDLCPPSLRLLPRFTLSPMWHLAWLWEHVRACHQCAGGGGWGAPLTQKGTQSPYKPLRDLTPAAKLHTPEHSSGCSSSECAGIVLLLFPPPSGGREGQGVGSLATCRGPEQWSHAAGVCKQITVSNVRLCLLSFSKA</sequence>
<protein>
    <submittedName>
        <fullName evidence="2 3">Uncharacterized protein LOC128311331</fullName>
    </submittedName>
</protein>
<dbReference type="Proteomes" id="UP001652583">
    <property type="component" value="Chromosome A3"/>
</dbReference>
<evidence type="ECO:0000313" key="1">
    <source>
        <dbReference type="Proteomes" id="UP001652583"/>
    </source>
</evidence>
<keyword evidence="1" id="KW-1185">Reference proteome</keyword>
<name>A0ABM3NCZ5_ACIJB</name>
<dbReference type="GeneID" id="128311331"/>